<dbReference type="AlphaFoldDB" id="A0A8H7DTW6"/>
<keyword evidence="3" id="KW-1185">Reference proteome</keyword>
<comment type="caution">
    <text evidence="2">The sequence shown here is derived from an EMBL/GenBank/DDBJ whole genome shotgun (WGS) entry which is preliminary data.</text>
</comment>
<evidence type="ECO:0000256" key="1">
    <source>
        <dbReference type="SAM" id="Phobius"/>
    </source>
</evidence>
<protein>
    <recommendedName>
        <fullName evidence="4">Glycosyltransferase 2</fullName>
    </recommendedName>
</protein>
<dbReference type="VEuPathDB" id="FungiDB:PC9H_006227"/>
<dbReference type="PANTHER" id="PTHR33604">
    <property type="entry name" value="OSJNBA0004B13.7 PROTEIN"/>
    <property type="match status" value="1"/>
</dbReference>
<organism evidence="2 3">
    <name type="scientific">Pleurotus ostreatus</name>
    <name type="common">Oyster mushroom</name>
    <name type="synonym">White-rot fungus</name>
    <dbReference type="NCBI Taxonomy" id="5322"/>
    <lineage>
        <taxon>Eukaryota</taxon>
        <taxon>Fungi</taxon>
        <taxon>Dikarya</taxon>
        <taxon>Basidiomycota</taxon>
        <taxon>Agaricomycotina</taxon>
        <taxon>Agaricomycetes</taxon>
        <taxon>Agaricomycetidae</taxon>
        <taxon>Agaricales</taxon>
        <taxon>Pleurotineae</taxon>
        <taxon>Pleurotaceae</taxon>
        <taxon>Pleurotus</taxon>
    </lineage>
</organism>
<reference evidence="2" key="1">
    <citation type="submission" date="2019-07" db="EMBL/GenBank/DDBJ databases">
        <authorList>
            <person name="Palmer J.M."/>
        </authorList>
    </citation>
    <scope>NUCLEOTIDE SEQUENCE</scope>
    <source>
        <strain evidence="2">PC9</strain>
    </source>
</reference>
<dbReference type="GeneID" id="59376045"/>
<dbReference type="PANTHER" id="PTHR33604:SF3">
    <property type="entry name" value="OSJNBA0004B13.7 PROTEIN"/>
    <property type="match status" value="1"/>
</dbReference>
<feature type="transmembrane region" description="Helical" evidence="1">
    <location>
        <begin position="21"/>
        <end position="46"/>
    </location>
</feature>
<dbReference type="Proteomes" id="UP000623687">
    <property type="component" value="Unassembled WGS sequence"/>
</dbReference>
<keyword evidence="1" id="KW-0812">Transmembrane</keyword>
<dbReference type="Gene3D" id="3.90.550.10">
    <property type="entry name" value="Spore Coat Polysaccharide Biosynthesis Protein SpsA, Chain A"/>
    <property type="match status" value="1"/>
</dbReference>
<evidence type="ECO:0000313" key="2">
    <source>
        <dbReference type="EMBL" id="KAF7430519.1"/>
    </source>
</evidence>
<dbReference type="OrthoDB" id="2020070at2759"/>
<evidence type="ECO:0000313" key="3">
    <source>
        <dbReference type="Proteomes" id="UP000623687"/>
    </source>
</evidence>
<keyword evidence="1" id="KW-0472">Membrane</keyword>
<keyword evidence="1" id="KW-1133">Transmembrane helix</keyword>
<dbReference type="SUPFAM" id="SSF53448">
    <property type="entry name" value="Nucleotide-diphospho-sugar transferases"/>
    <property type="match status" value="1"/>
</dbReference>
<dbReference type="EMBL" id="JACETU010000004">
    <property type="protein sequence ID" value="KAF7430519.1"/>
    <property type="molecule type" value="Genomic_DNA"/>
</dbReference>
<evidence type="ECO:0008006" key="4">
    <source>
        <dbReference type="Google" id="ProtNLM"/>
    </source>
</evidence>
<name>A0A8H7DTW6_PLEOS</name>
<sequence length="839" mass="94204">MPPPRKVTKVPRSGSSGSISWATIMQLTMGPGMTLIIAVVLLIALWRHPPESEAGASLEDIASSHKEVVAEREQTSLGHTYSVARIGEPVVIPPHSLTVILPVTEASFPTMEKKLRYFLTRTTRLQDIWLVCPEALVTQAKPILRRLVASLDGHDYPVISLHPPFSSYIENLAIDSIRMAGQVKTKWALILDEQGLDGFSEYAKDQLLNPLDVPLPTGPRGVVDHPHGIHCIPPSPQPLYASYLVPPFVTPSSLPHSISSLSHSAVWKDFGRSVSAADAHAQGGVVINAEEDWCRGQDYRKRSFNDTLGQIPLDPLLPLDANSICPMGEKGPDIGSEARLAQSIDHPSAPSGQMYLVLPTVQDLRELAPVACGFLKQGYLMKILLYGLGTHSAADFFQQDTCILPYTRSSFSALPDILVDDHDLGPIATEVIITSDMGPSEALFLKATIKRQFPLATHIQLPREDLTYTSWMASLSFLELKNWHHPQVDVSVITKDRPKSLRRLITSLSSARFFGDTLNLRFNIDQSLDYETQHLVHHYTWPHGPVFVHHRVKSGGLLPSVVESWYPSSNDSYGLLLEDDVELSPLFYAWVKMTVLRYRYGDKRNRSPQLFGISLYQPKNIELRPQGRQPFDARKLFSRHGHPDPSIPYLSQIPCSWGAVYFPEHWREFHSYLSARLAEVYINLEQNIVPNVRSNRWKKSWKKFFIELVYLRGYVMLYPNFEDFLSLSTNHVEVGSHVKARTREKLELFLLPLMPLSAGRPKGELLKLPGETLPAWSTLPVLNLTGSITTLEDIIDEGLERRNEITFCPLPPTTPYDARDLMCDAYIIPSWRLGSVISL</sequence>
<gene>
    <name evidence="2" type="ORF">PC9H_006227</name>
</gene>
<dbReference type="RefSeq" id="XP_036631797.1">
    <property type="nucleotide sequence ID" value="XM_036775778.1"/>
</dbReference>
<proteinExistence type="predicted"/>
<dbReference type="InterPro" id="IPR029044">
    <property type="entry name" value="Nucleotide-diphossugar_trans"/>
</dbReference>
<accession>A0A8H7DTW6</accession>